<name>A0A9D1R0B9_9BACT</name>
<dbReference type="PANTHER" id="PTHR30160:SF7">
    <property type="entry name" value="ADP-HEPTOSE--LPS HEPTOSYLTRANSFERASE 2"/>
    <property type="match status" value="1"/>
</dbReference>
<keyword evidence="2" id="KW-0808">Transferase</keyword>
<dbReference type="GO" id="GO:0008713">
    <property type="term" value="F:ADP-heptose-lipopolysaccharide heptosyltransferase activity"/>
    <property type="evidence" value="ECO:0007669"/>
    <property type="project" value="TreeGrafter"/>
</dbReference>
<dbReference type="Pfam" id="PF01075">
    <property type="entry name" value="Glyco_transf_9"/>
    <property type="match status" value="1"/>
</dbReference>
<dbReference type="Gene3D" id="3.40.50.2000">
    <property type="entry name" value="Glycogen Phosphorylase B"/>
    <property type="match status" value="2"/>
</dbReference>
<organism evidence="3 4">
    <name type="scientific">Candidatus Bilophila faecipullorum</name>
    <dbReference type="NCBI Taxonomy" id="2838482"/>
    <lineage>
        <taxon>Bacteria</taxon>
        <taxon>Pseudomonadati</taxon>
        <taxon>Thermodesulfobacteriota</taxon>
        <taxon>Desulfovibrionia</taxon>
        <taxon>Desulfovibrionales</taxon>
        <taxon>Desulfovibrionaceae</taxon>
        <taxon>Bilophila</taxon>
    </lineage>
</organism>
<dbReference type="GO" id="GO:0005829">
    <property type="term" value="C:cytosol"/>
    <property type="evidence" value="ECO:0007669"/>
    <property type="project" value="TreeGrafter"/>
</dbReference>
<dbReference type="PANTHER" id="PTHR30160">
    <property type="entry name" value="TETRAACYLDISACCHARIDE 4'-KINASE-RELATED"/>
    <property type="match status" value="1"/>
</dbReference>
<proteinExistence type="predicted"/>
<dbReference type="SUPFAM" id="SSF53756">
    <property type="entry name" value="UDP-Glycosyltransferase/glycogen phosphorylase"/>
    <property type="match status" value="1"/>
</dbReference>
<dbReference type="GO" id="GO:0009244">
    <property type="term" value="P:lipopolysaccharide core region biosynthetic process"/>
    <property type="evidence" value="ECO:0007669"/>
    <property type="project" value="TreeGrafter"/>
</dbReference>
<gene>
    <name evidence="3" type="ORF">H9874_08225</name>
</gene>
<comment type="caution">
    <text evidence="3">The sequence shown here is derived from an EMBL/GenBank/DDBJ whole genome shotgun (WGS) entry which is preliminary data.</text>
</comment>
<dbReference type="InterPro" id="IPR051199">
    <property type="entry name" value="LPS_LOS_Heptosyltrfase"/>
</dbReference>
<evidence type="ECO:0000256" key="2">
    <source>
        <dbReference type="ARBA" id="ARBA00022679"/>
    </source>
</evidence>
<evidence type="ECO:0000256" key="1">
    <source>
        <dbReference type="ARBA" id="ARBA00022676"/>
    </source>
</evidence>
<accession>A0A9D1R0B9</accession>
<reference evidence="3" key="1">
    <citation type="journal article" date="2021" name="PeerJ">
        <title>Extensive microbial diversity within the chicken gut microbiome revealed by metagenomics and culture.</title>
        <authorList>
            <person name="Gilroy R."/>
            <person name="Ravi A."/>
            <person name="Getino M."/>
            <person name="Pursley I."/>
            <person name="Horton D.L."/>
            <person name="Alikhan N.F."/>
            <person name="Baker D."/>
            <person name="Gharbi K."/>
            <person name="Hall N."/>
            <person name="Watson M."/>
            <person name="Adriaenssens E.M."/>
            <person name="Foster-Nyarko E."/>
            <person name="Jarju S."/>
            <person name="Secka A."/>
            <person name="Antonio M."/>
            <person name="Oren A."/>
            <person name="Chaudhuri R.R."/>
            <person name="La Ragione R."/>
            <person name="Hildebrand F."/>
            <person name="Pallen M.J."/>
        </authorList>
    </citation>
    <scope>NUCLEOTIDE SEQUENCE</scope>
    <source>
        <strain evidence="3">ChiSxjej5B17-1746</strain>
    </source>
</reference>
<dbReference type="CDD" id="cd03789">
    <property type="entry name" value="GT9_LPS_heptosyltransferase"/>
    <property type="match status" value="1"/>
</dbReference>
<evidence type="ECO:0000313" key="4">
    <source>
        <dbReference type="Proteomes" id="UP000824264"/>
    </source>
</evidence>
<keyword evidence="1" id="KW-0328">Glycosyltransferase</keyword>
<dbReference type="AlphaFoldDB" id="A0A9D1R0B9"/>
<sequence length="373" mass="40633">MLGDIVIINNRHMGDVLMASAAVRLLRSCCPHARMTLMVPPATIPLVNDPALVDEVVAVPSYSSFRSFHKTLDALRLRFRHYDACFYFGESATNAKRFQWLSGIPVRVCASLDLNGSLNKAAPFCTDVVPTGSVWTGHVVDWFQDIVRGYFHSSGKEQPSIAPLPDALPPAVENFFQRPGPHVGVCFHGSSTGLSSWPESTAAALVKRLSSAGCQLFMAYPPYDMEKALRIREASGVPIFIHGTSMAECVSMLRKADLLVSVDTGQVHIAAALGTPVLSLAGSTLTGTYPYSNKGLAIGCARNCYDCAFISRCSSNRKHGKRHAAGYVPPCMAAIDAETVYRYALRQLETPYSNTRYQLLETSGPRMEEDGHP</sequence>
<reference evidence="3" key="2">
    <citation type="submission" date="2021-04" db="EMBL/GenBank/DDBJ databases">
        <authorList>
            <person name="Gilroy R."/>
        </authorList>
    </citation>
    <scope>NUCLEOTIDE SEQUENCE</scope>
    <source>
        <strain evidence="3">ChiSxjej5B17-1746</strain>
    </source>
</reference>
<dbReference type="EMBL" id="DXGI01000316">
    <property type="protein sequence ID" value="HIW79113.1"/>
    <property type="molecule type" value="Genomic_DNA"/>
</dbReference>
<evidence type="ECO:0000313" key="3">
    <source>
        <dbReference type="EMBL" id="HIW79113.1"/>
    </source>
</evidence>
<dbReference type="Proteomes" id="UP000824264">
    <property type="component" value="Unassembled WGS sequence"/>
</dbReference>
<dbReference type="InterPro" id="IPR002201">
    <property type="entry name" value="Glyco_trans_9"/>
</dbReference>
<protein>
    <submittedName>
        <fullName evidence="3">Glycosyltransferase family 9 protein</fullName>
    </submittedName>
</protein>